<dbReference type="EMBL" id="FMXO01000001">
    <property type="protein sequence ID" value="SDB03346.1"/>
    <property type="molecule type" value="Genomic_DNA"/>
</dbReference>
<dbReference type="Proteomes" id="UP000198771">
    <property type="component" value="Unassembled WGS sequence"/>
</dbReference>
<keyword evidence="3 6" id="KW-0812">Transmembrane</keyword>
<evidence type="ECO:0000313" key="8">
    <source>
        <dbReference type="Proteomes" id="UP000198771"/>
    </source>
</evidence>
<dbReference type="OrthoDB" id="8913702at2"/>
<accession>A0A1G6A502</accession>
<evidence type="ECO:0000256" key="4">
    <source>
        <dbReference type="ARBA" id="ARBA00022989"/>
    </source>
</evidence>
<dbReference type="AlphaFoldDB" id="A0A1G6A502"/>
<reference evidence="7 8" key="1">
    <citation type="submission" date="2016-10" db="EMBL/GenBank/DDBJ databases">
        <authorList>
            <person name="de Groot N.N."/>
        </authorList>
    </citation>
    <scope>NUCLEOTIDE SEQUENCE [LARGE SCALE GENOMIC DNA]</scope>
    <source>
        <strain evidence="7 8">ASO4-2</strain>
    </source>
</reference>
<dbReference type="GO" id="GO:0016020">
    <property type="term" value="C:membrane"/>
    <property type="evidence" value="ECO:0007669"/>
    <property type="project" value="UniProtKB-SubCell"/>
</dbReference>
<keyword evidence="8" id="KW-1185">Reference proteome</keyword>
<name>A0A1G6A502_9BACT</name>
<evidence type="ECO:0008006" key="9">
    <source>
        <dbReference type="Google" id="ProtNLM"/>
    </source>
</evidence>
<dbReference type="InterPro" id="IPR000612">
    <property type="entry name" value="PMP3"/>
</dbReference>
<evidence type="ECO:0000256" key="6">
    <source>
        <dbReference type="SAM" id="Phobius"/>
    </source>
</evidence>
<feature type="transmembrane region" description="Helical" evidence="6">
    <location>
        <begin position="24"/>
        <end position="44"/>
    </location>
</feature>
<proteinExistence type="inferred from homology"/>
<evidence type="ECO:0000313" key="7">
    <source>
        <dbReference type="EMBL" id="SDB03346.1"/>
    </source>
</evidence>
<dbReference type="RefSeq" id="WP_092116208.1">
    <property type="nucleotide sequence ID" value="NZ_FMXO01000001.1"/>
</dbReference>
<evidence type="ECO:0000256" key="5">
    <source>
        <dbReference type="ARBA" id="ARBA00023136"/>
    </source>
</evidence>
<evidence type="ECO:0000256" key="2">
    <source>
        <dbReference type="ARBA" id="ARBA00009530"/>
    </source>
</evidence>
<keyword evidence="5 6" id="KW-0472">Membrane</keyword>
<sequence length="75" mass="8261">MANELLCTNCGAKGKPKKIAKGSFVLEVVLWLLLIVPGIIYSFWRLTSKQKVCPICKAPNMIPLSSPMAQKIMAQ</sequence>
<dbReference type="STRING" id="617002.SAMN05660653_00146"/>
<evidence type="ECO:0000256" key="1">
    <source>
        <dbReference type="ARBA" id="ARBA00004370"/>
    </source>
</evidence>
<dbReference type="Pfam" id="PF01679">
    <property type="entry name" value="Pmp3"/>
    <property type="match status" value="1"/>
</dbReference>
<evidence type="ECO:0000256" key="3">
    <source>
        <dbReference type="ARBA" id="ARBA00022692"/>
    </source>
</evidence>
<comment type="similarity">
    <text evidence="2">Belongs to the UPF0057 (PMP3) family.</text>
</comment>
<keyword evidence="4 6" id="KW-1133">Transmembrane helix</keyword>
<comment type="subcellular location">
    <subcellularLocation>
        <location evidence="1">Membrane</location>
    </subcellularLocation>
</comment>
<gene>
    <name evidence="7" type="ORF">SAMN05660653_00146</name>
</gene>
<organism evidence="7 8">
    <name type="scientific">Desulfonatronum thiosulfatophilum</name>
    <dbReference type="NCBI Taxonomy" id="617002"/>
    <lineage>
        <taxon>Bacteria</taxon>
        <taxon>Pseudomonadati</taxon>
        <taxon>Thermodesulfobacteriota</taxon>
        <taxon>Desulfovibrionia</taxon>
        <taxon>Desulfovibrionales</taxon>
        <taxon>Desulfonatronaceae</taxon>
        <taxon>Desulfonatronum</taxon>
    </lineage>
</organism>
<protein>
    <recommendedName>
        <fullName evidence="9">Proteolipid membrane potential modulator</fullName>
    </recommendedName>
</protein>